<sequence>MTYKQRNARPPAKSSRSHYGVTHVKERLDGNFTVISNELLQHPELSSLAKGIGSYIQSLPEGTPVGIKALAEQLPEGETSIASALRELEKYGWHWRDRERLESGQVVTRTYSYNRPRHAMVEAARGPEPAAASTPVPAPAKAPVPAPSGKAAELLAGLRAYDSRLILSERDVQRLAPLVTRWLERGVPPAGVVRALATGLPKGRIKHPAAFLAYRLTAQLPPQLPTRPPVPRDLPAASSSRPDPLQTCDGCDRAFRSAQPGRCRDCRAPSERAA</sequence>
<proteinExistence type="predicted"/>
<keyword evidence="3" id="KW-1185">Reference proteome</keyword>
<feature type="region of interest" description="Disordered" evidence="1">
    <location>
        <begin position="221"/>
        <end position="248"/>
    </location>
</feature>
<gene>
    <name evidence="2" type="ORF">O1G22_23980</name>
</gene>
<organism evidence="2 3">
    <name type="scientific">Streptomyces camelliae</name>
    <dbReference type="NCBI Taxonomy" id="3004093"/>
    <lineage>
        <taxon>Bacteria</taxon>
        <taxon>Bacillati</taxon>
        <taxon>Actinomycetota</taxon>
        <taxon>Actinomycetes</taxon>
        <taxon>Kitasatosporales</taxon>
        <taxon>Streptomycetaceae</taxon>
        <taxon>Streptomyces</taxon>
    </lineage>
</organism>
<name>A0ABY7PBK3_9ACTN</name>
<evidence type="ECO:0000313" key="3">
    <source>
        <dbReference type="Proteomes" id="UP001212326"/>
    </source>
</evidence>
<dbReference type="RefSeq" id="WP_270083202.1">
    <property type="nucleotide sequence ID" value="NZ_CP115300.1"/>
</dbReference>
<dbReference type="EMBL" id="CP115300">
    <property type="protein sequence ID" value="WBO65658.1"/>
    <property type="molecule type" value="Genomic_DNA"/>
</dbReference>
<protein>
    <submittedName>
        <fullName evidence="2">Helix-turn-helix domain-containing protein</fullName>
    </submittedName>
</protein>
<evidence type="ECO:0000256" key="1">
    <source>
        <dbReference type="SAM" id="MobiDB-lite"/>
    </source>
</evidence>
<evidence type="ECO:0000313" key="2">
    <source>
        <dbReference type="EMBL" id="WBO65658.1"/>
    </source>
</evidence>
<feature type="compositionally biased region" description="Pro residues" evidence="1">
    <location>
        <begin position="222"/>
        <end position="232"/>
    </location>
</feature>
<accession>A0ABY7PBK3</accession>
<reference evidence="2 3" key="1">
    <citation type="submission" date="2022-12" db="EMBL/GenBank/DDBJ databases">
        <authorList>
            <person name="Mo P."/>
        </authorList>
    </citation>
    <scope>NUCLEOTIDE SEQUENCE [LARGE SCALE GENOMIC DNA]</scope>
    <source>
        <strain evidence="2 3">HUAS 2-6</strain>
    </source>
</reference>
<dbReference type="Proteomes" id="UP001212326">
    <property type="component" value="Chromosome"/>
</dbReference>